<feature type="transmembrane region" description="Helical" evidence="1">
    <location>
        <begin position="223"/>
        <end position="241"/>
    </location>
</feature>
<feature type="transmembrane region" description="Helical" evidence="1">
    <location>
        <begin position="88"/>
        <end position="109"/>
    </location>
</feature>
<dbReference type="EMBL" id="JBHULV010000008">
    <property type="protein sequence ID" value="MFD2730536.1"/>
    <property type="molecule type" value="Genomic_DNA"/>
</dbReference>
<reference evidence="3" key="1">
    <citation type="journal article" date="2019" name="Int. J. Syst. Evol. Microbiol.">
        <title>The Global Catalogue of Microorganisms (GCM) 10K type strain sequencing project: providing services to taxonomists for standard genome sequencing and annotation.</title>
        <authorList>
            <consortium name="The Broad Institute Genomics Platform"/>
            <consortium name="The Broad Institute Genome Sequencing Center for Infectious Disease"/>
            <person name="Wu L."/>
            <person name="Ma J."/>
        </authorList>
    </citation>
    <scope>NUCLEOTIDE SEQUENCE [LARGE SCALE GENOMIC DNA]</scope>
    <source>
        <strain evidence="3">KCTC 42456</strain>
    </source>
</reference>
<keyword evidence="3" id="KW-1185">Reference proteome</keyword>
<evidence type="ECO:0000313" key="2">
    <source>
        <dbReference type="EMBL" id="MFD2730536.1"/>
    </source>
</evidence>
<dbReference type="PANTHER" id="PTHR43044">
    <property type="match status" value="1"/>
</dbReference>
<feature type="transmembrane region" description="Helical" evidence="1">
    <location>
        <begin position="261"/>
        <end position="283"/>
    </location>
</feature>
<feature type="transmembrane region" description="Helical" evidence="1">
    <location>
        <begin position="21"/>
        <end position="43"/>
    </location>
</feature>
<name>A0ABW5TQZ5_9SPHI</name>
<keyword evidence="1" id="KW-0472">Membrane</keyword>
<dbReference type="Proteomes" id="UP001597546">
    <property type="component" value="Unassembled WGS sequence"/>
</dbReference>
<evidence type="ECO:0000256" key="1">
    <source>
        <dbReference type="SAM" id="Phobius"/>
    </source>
</evidence>
<feature type="transmembrane region" description="Helical" evidence="1">
    <location>
        <begin position="186"/>
        <end position="203"/>
    </location>
</feature>
<feature type="transmembrane region" description="Helical" evidence="1">
    <location>
        <begin position="303"/>
        <end position="321"/>
    </location>
</feature>
<keyword evidence="1" id="KW-1133">Transmembrane helix</keyword>
<accession>A0ABW5TQZ5</accession>
<gene>
    <name evidence="2" type="ORF">ACFSSE_02370</name>
</gene>
<feature type="transmembrane region" description="Helical" evidence="1">
    <location>
        <begin position="330"/>
        <end position="349"/>
    </location>
</feature>
<feature type="transmembrane region" description="Helical" evidence="1">
    <location>
        <begin position="55"/>
        <end position="76"/>
    </location>
</feature>
<evidence type="ECO:0000313" key="3">
    <source>
        <dbReference type="Proteomes" id="UP001597546"/>
    </source>
</evidence>
<protein>
    <submittedName>
        <fullName evidence="2">Quinol:cytochrome C oxidoreductase</fullName>
    </submittedName>
</protein>
<keyword evidence="1" id="KW-0812">Transmembrane</keyword>
<feature type="transmembrane region" description="Helical" evidence="1">
    <location>
        <begin position="361"/>
        <end position="384"/>
    </location>
</feature>
<sequence length="405" mass="45787">MGAHQSYNFSEQFTFSGKAKTLSIVAIVLGIAAIAFGFLTGHAERTFLNLLLMSYYFTCICAAGLFFCAVQFVAQAGWSAGLLRVPQAFARVLPFASLILIIVVSLGLFSHNLYHHWAGEGLTDPTSENYDYLIAGKAAYLNVPFFITRLVIFLGTYSIFAIIITKLSTNEDLAGGLESYKKSIKYSTIFLVIFGFTTPIWAFDTIMSLEAHWFSTMFGWYNFAAMWVSGVAAIVITVILLKRSGYMGWINENHIHDLGKFVFAFSIFWTYVWFSQFLLIYYANIPEETVYFYKRWEPHFLPWFWLNLAINFLSPLLILMSRDAKRKTNVMLGVCILLICGHWLDYYMMIMPGTIGEESGFGVIELGVAIGFIGLFAFSMLTSLSKAPLAPKNHPFMDESLHHQI</sequence>
<feature type="transmembrane region" description="Helical" evidence="1">
    <location>
        <begin position="146"/>
        <end position="165"/>
    </location>
</feature>
<dbReference type="RefSeq" id="WP_379040698.1">
    <property type="nucleotide sequence ID" value="NZ_JBHSKW010000005.1"/>
</dbReference>
<dbReference type="PANTHER" id="PTHR43044:SF1">
    <property type="entry name" value="QUINOL:CYTOCHROME C OXIDOREDUCTASE QUINONE-BINDING SUBUNIT 2"/>
    <property type="match status" value="1"/>
</dbReference>
<comment type="caution">
    <text evidence="2">The sequence shown here is derived from an EMBL/GenBank/DDBJ whole genome shotgun (WGS) entry which is preliminary data.</text>
</comment>
<organism evidence="2 3">
    <name type="scientific">Pedobacter alpinus</name>
    <dbReference type="NCBI Taxonomy" id="1590643"/>
    <lineage>
        <taxon>Bacteria</taxon>
        <taxon>Pseudomonadati</taxon>
        <taxon>Bacteroidota</taxon>
        <taxon>Sphingobacteriia</taxon>
        <taxon>Sphingobacteriales</taxon>
        <taxon>Sphingobacteriaceae</taxon>
        <taxon>Pedobacter</taxon>
    </lineage>
</organism>
<proteinExistence type="predicted"/>